<gene>
    <name evidence="2" type="ORF">D5S18_09905</name>
</gene>
<dbReference type="InterPro" id="IPR038332">
    <property type="entry name" value="PPE_sf"/>
</dbReference>
<dbReference type="Proteomes" id="UP000266677">
    <property type="component" value="Unassembled WGS sequence"/>
</dbReference>
<dbReference type="OrthoDB" id="4544168at2"/>
<evidence type="ECO:0000313" key="3">
    <source>
        <dbReference type="Proteomes" id="UP000266677"/>
    </source>
</evidence>
<accession>A0A3A4KPE6</accession>
<comment type="caution">
    <text evidence="2">The sequence shown here is derived from an EMBL/GenBank/DDBJ whole genome shotgun (WGS) entry which is preliminary data.</text>
</comment>
<feature type="region of interest" description="Disordered" evidence="1">
    <location>
        <begin position="169"/>
        <end position="206"/>
    </location>
</feature>
<name>A0A3A4KPE6_9NOCA</name>
<evidence type="ECO:0008006" key="4">
    <source>
        <dbReference type="Google" id="ProtNLM"/>
    </source>
</evidence>
<proteinExistence type="predicted"/>
<organism evidence="2 3">
    <name type="scientific">Nocardia panacis</name>
    <dbReference type="NCBI Taxonomy" id="2340916"/>
    <lineage>
        <taxon>Bacteria</taxon>
        <taxon>Bacillati</taxon>
        <taxon>Actinomycetota</taxon>
        <taxon>Actinomycetes</taxon>
        <taxon>Mycobacteriales</taxon>
        <taxon>Nocardiaceae</taxon>
        <taxon>Nocardia</taxon>
    </lineage>
</organism>
<protein>
    <recommendedName>
        <fullName evidence="4">PPE domain-containing protein</fullName>
    </recommendedName>
</protein>
<evidence type="ECO:0000313" key="2">
    <source>
        <dbReference type="EMBL" id="RJO77197.1"/>
    </source>
</evidence>
<evidence type="ECO:0000256" key="1">
    <source>
        <dbReference type="SAM" id="MobiDB-lite"/>
    </source>
</evidence>
<dbReference type="Gene3D" id="1.20.1260.20">
    <property type="entry name" value="PPE superfamily"/>
    <property type="match status" value="1"/>
</dbReference>
<dbReference type="AlphaFoldDB" id="A0A3A4KPE6"/>
<feature type="region of interest" description="Disordered" evidence="1">
    <location>
        <begin position="1"/>
        <end position="20"/>
    </location>
</feature>
<dbReference type="EMBL" id="QZFU01000016">
    <property type="protein sequence ID" value="RJO77197.1"/>
    <property type="molecule type" value="Genomic_DNA"/>
</dbReference>
<sequence length="206" mass="21749">MTTESSSAATDPAYAPEREHFGGYDHREIWDLVREELDPAALGAVAAGWRAAADALAAAFHTFSDSTDREFAHWAGRSATAARAATREFVHTGAEASEASRAIQRLMELNSDAAQTIRTALAPPPEYRPLTDPAAEVAHGGRRRMEYDIAAAAAQADAQDTMTYLYTPTMPATGDRVPRLGSPPATIAPNPDPPHTGPPSGGGGAR</sequence>
<keyword evidence="3" id="KW-1185">Reference proteome</keyword>
<reference evidence="2 3" key="1">
    <citation type="submission" date="2018-09" db="EMBL/GenBank/DDBJ databases">
        <title>YIM PH21274 draft genome.</title>
        <authorList>
            <person name="Miao C."/>
        </authorList>
    </citation>
    <scope>NUCLEOTIDE SEQUENCE [LARGE SCALE GENOMIC DNA]</scope>
    <source>
        <strain evidence="2 3">YIM PH 21724</strain>
    </source>
</reference>